<dbReference type="PANTHER" id="PTHR46390:SF1">
    <property type="entry name" value="MANNOSE-1-PHOSPHATE GUANYLYLTRANSFERASE"/>
    <property type="match status" value="1"/>
</dbReference>
<dbReference type="InterPro" id="IPR051161">
    <property type="entry name" value="Mannose-6P_isomerase_type2"/>
</dbReference>
<evidence type="ECO:0000313" key="3">
    <source>
        <dbReference type="EMBL" id="PIS18210.1"/>
    </source>
</evidence>
<dbReference type="PANTHER" id="PTHR46390">
    <property type="entry name" value="MANNOSE-1-PHOSPHATE GUANYLYLTRANSFERASE"/>
    <property type="match status" value="1"/>
</dbReference>
<reference evidence="4" key="1">
    <citation type="submission" date="2017-09" db="EMBL/GenBank/DDBJ databases">
        <title>Depth-based differentiation of microbial function through sediment-hosted aquifers and enrichment of novel symbionts in the deep terrestrial subsurface.</title>
        <authorList>
            <person name="Probst A.J."/>
            <person name="Ladd B."/>
            <person name="Jarett J.K."/>
            <person name="Geller-Mcgrath D.E."/>
            <person name="Sieber C.M.K."/>
            <person name="Emerson J.B."/>
            <person name="Anantharaman K."/>
            <person name="Thomas B.C."/>
            <person name="Malmstrom R."/>
            <person name="Stieglmeier M."/>
            <person name="Klingl A."/>
            <person name="Woyke T."/>
            <person name="Ryan C.M."/>
            <person name="Banfield J.F."/>
        </authorList>
    </citation>
    <scope>NUCLEOTIDE SEQUENCE [LARGE SCALE GENOMIC DNA]</scope>
</reference>
<evidence type="ECO:0000313" key="4">
    <source>
        <dbReference type="Proteomes" id="UP000229574"/>
    </source>
</evidence>
<dbReference type="EMBL" id="PEYY01000021">
    <property type="protein sequence ID" value="PIS18210.1"/>
    <property type="molecule type" value="Genomic_DNA"/>
</dbReference>
<gene>
    <name evidence="3" type="ORF">COT54_00535</name>
</gene>
<dbReference type="Pfam" id="PF22640">
    <property type="entry name" value="ManC_GMP_beta-helix"/>
    <property type="match status" value="1"/>
</dbReference>
<accession>A0A2H0WZX5</accession>
<comment type="caution">
    <text evidence="3">The sequence shown here is derived from an EMBL/GenBank/DDBJ whole genome shotgun (WGS) entry which is preliminary data.</text>
</comment>
<feature type="domain" description="Nucleotidyl transferase" evidence="1">
    <location>
        <begin position="8"/>
        <end position="294"/>
    </location>
</feature>
<feature type="domain" description="MannoseP isomerase/GMP-like beta-helix" evidence="2">
    <location>
        <begin position="307"/>
        <end position="353"/>
    </location>
</feature>
<dbReference type="InterPro" id="IPR029044">
    <property type="entry name" value="Nucleotide-diphossugar_trans"/>
</dbReference>
<dbReference type="InterPro" id="IPR005835">
    <property type="entry name" value="NTP_transferase_dom"/>
</dbReference>
<dbReference type="Gene3D" id="3.90.550.10">
    <property type="entry name" value="Spore Coat Polysaccharide Biosynthesis Protein SpsA, Chain A"/>
    <property type="match status" value="1"/>
</dbReference>
<dbReference type="InterPro" id="IPR054566">
    <property type="entry name" value="ManC/GMP-like_b-helix"/>
</dbReference>
<dbReference type="AlphaFoldDB" id="A0A2H0WZX5"/>
<protein>
    <submittedName>
        <fullName evidence="3">Uncharacterized protein</fullName>
    </submittedName>
</protein>
<sequence>MSEKPEIKVLIMCGGKGTRMWPISNMSHPKQFESILGKKSMFRETVDRAIKGFGAENIYIATSQLYKEHIIRQAPEIPSENFVFEPAMRDNLGALGLASAIIYKRHPNAVMIILWGADHVVQKTDVFISALTEAAKLANNNEVIVHVDTQASYPTVHNGWIEIDGKITSSNGFDVFAFKRFVEKPDIKRAEQFYASEDYLIHVGYMATRPGLFLKFYQEYAPSTYAIISRISSTIDTSKYAKTLALEYPKFEKISVDYGLFEKLPPDKQWELPADFGWIDVGTWELLYHGLNKDDNGNVIIGKANIIDTKNSLIIAKKDGIMGLIGLDGMIVVETDGGMLVCPLKYAPKVKNLYNTIEAQL</sequence>
<dbReference type="SUPFAM" id="SSF53448">
    <property type="entry name" value="Nucleotide-diphospho-sugar transferases"/>
    <property type="match status" value="1"/>
</dbReference>
<organism evidence="3 4">
    <name type="scientific">Candidatus Collierbacteria bacterium CG09_land_8_20_14_0_10_46_12</name>
    <dbReference type="NCBI Taxonomy" id="1974533"/>
    <lineage>
        <taxon>Bacteria</taxon>
        <taxon>Candidatus Collieribacteriota</taxon>
    </lineage>
</organism>
<dbReference type="Pfam" id="PF00483">
    <property type="entry name" value="NTP_transferase"/>
    <property type="match status" value="1"/>
</dbReference>
<dbReference type="GO" id="GO:0004475">
    <property type="term" value="F:mannose-1-phosphate guanylyltransferase (GTP) activity"/>
    <property type="evidence" value="ECO:0007669"/>
    <property type="project" value="TreeGrafter"/>
</dbReference>
<evidence type="ECO:0000259" key="2">
    <source>
        <dbReference type="Pfam" id="PF22640"/>
    </source>
</evidence>
<proteinExistence type="predicted"/>
<name>A0A2H0WZX5_9BACT</name>
<dbReference type="Proteomes" id="UP000229574">
    <property type="component" value="Unassembled WGS sequence"/>
</dbReference>
<dbReference type="SUPFAM" id="SSF159283">
    <property type="entry name" value="Guanosine diphospho-D-mannose pyrophosphorylase/mannose-6-phosphate isomerase linker domain"/>
    <property type="match status" value="1"/>
</dbReference>
<dbReference type="GO" id="GO:0009298">
    <property type="term" value="P:GDP-mannose biosynthetic process"/>
    <property type="evidence" value="ECO:0007669"/>
    <property type="project" value="TreeGrafter"/>
</dbReference>
<evidence type="ECO:0000259" key="1">
    <source>
        <dbReference type="Pfam" id="PF00483"/>
    </source>
</evidence>